<feature type="compositionally biased region" description="Basic and acidic residues" evidence="1">
    <location>
        <begin position="19"/>
        <end position="52"/>
    </location>
</feature>
<organism evidence="2">
    <name type="scientific">Arundo donax</name>
    <name type="common">Giant reed</name>
    <name type="synonym">Donax arundinaceus</name>
    <dbReference type="NCBI Taxonomy" id="35708"/>
    <lineage>
        <taxon>Eukaryota</taxon>
        <taxon>Viridiplantae</taxon>
        <taxon>Streptophyta</taxon>
        <taxon>Embryophyta</taxon>
        <taxon>Tracheophyta</taxon>
        <taxon>Spermatophyta</taxon>
        <taxon>Magnoliopsida</taxon>
        <taxon>Liliopsida</taxon>
        <taxon>Poales</taxon>
        <taxon>Poaceae</taxon>
        <taxon>PACMAD clade</taxon>
        <taxon>Arundinoideae</taxon>
        <taxon>Arundineae</taxon>
        <taxon>Arundo</taxon>
    </lineage>
</organism>
<evidence type="ECO:0000313" key="2">
    <source>
        <dbReference type="EMBL" id="JAD37059.1"/>
    </source>
</evidence>
<proteinExistence type="predicted"/>
<evidence type="ECO:0000256" key="1">
    <source>
        <dbReference type="SAM" id="MobiDB-lite"/>
    </source>
</evidence>
<dbReference type="AlphaFoldDB" id="A0A0A8ZCE5"/>
<sequence>MPRRCLPRVHTGFRRPLRQQREAGEGRRCGGSRRLEFRPSHQSEQRRPKSYEDNTYSAKGLKRPIQYVSKIC</sequence>
<reference evidence="2" key="2">
    <citation type="journal article" date="2015" name="Data Brief">
        <title>Shoot transcriptome of the giant reed, Arundo donax.</title>
        <authorList>
            <person name="Barrero R.A."/>
            <person name="Guerrero F.D."/>
            <person name="Moolhuijzen P."/>
            <person name="Goolsby J.A."/>
            <person name="Tidwell J."/>
            <person name="Bellgard S.E."/>
            <person name="Bellgard M.I."/>
        </authorList>
    </citation>
    <scope>NUCLEOTIDE SEQUENCE</scope>
    <source>
        <tissue evidence="2">Shoot tissue taken approximately 20 cm above the soil surface</tissue>
    </source>
</reference>
<accession>A0A0A8ZCE5</accession>
<protein>
    <submittedName>
        <fullName evidence="2">Uncharacterized protein</fullName>
    </submittedName>
</protein>
<dbReference type="EMBL" id="GBRH01260836">
    <property type="protein sequence ID" value="JAD37059.1"/>
    <property type="molecule type" value="Transcribed_RNA"/>
</dbReference>
<feature type="compositionally biased region" description="Basic residues" evidence="1">
    <location>
        <begin position="1"/>
        <end position="18"/>
    </location>
</feature>
<feature type="region of interest" description="Disordered" evidence="1">
    <location>
        <begin position="1"/>
        <end position="59"/>
    </location>
</feature>
<name>A0A0A8ZCE5_ARUDO</name>
<reference evidence="2" key="1">
    <citation type="submission" date="2014-09" db="EMBL/GenBank/DDBJ databases">
        <authorList>
            <person name="Magalhaes I.L.F."/>
            <person name="Oliveira U."/>
            <person name="Santos F.R."/>
            <person name="Vidigal T.H.D.A."/>
            <person name="Brescovit A.D."/>
            <person name="Santos A.J."/>
        </authorList>
    </citation>
    <scope>NUCLEOTIDE SEQUENCE</scope>
    <source>
        <tissue evidence="2">Shoot tissue taken approximately 20 cm above the soil surface</tissue>
    </source>
</reference>